<dbReference type="PANTHER" id="PTHR43756">
    <property type="entry name" value="CHOLINE MONOOXYGENASE, CHLOROPLASTIC"/>
    <property type="match status" value="1"/>
</dbReference>
<keyword evidence="2" id="KW-0001">2Fe-2S</keyword>
<dbReference type="InterPro" id="IPR017941">
    <property type="entry name" value="Rieske_2Fe-2S"/>
</dbReference>
<dbReference type="PRINTS" id="PR00090">
    <property type="entry name" value="RNGDIOXGNASE"/>
</dbReference>
<dbReference type="PROSITE" id="PS51296">
    <property type="entry name" value="RIESKE"/>
    <property type="match status" value="1"/>
</dbReference>
<dbReference type="AlphaFoldDB" id="A0A844ZSK8"/>
<keyword evidence="4" id="KW-0560">Oxidoreductase</keyword>
<dbReference type="CDD" id="cd00680">
    <property type="entry name" value="RHO_alpha_C"/>
    <property type="match status" value="1"/>
</dbReference>
<evidence type="ECO:0000256" key="3">
    <source>
        <dbReference type="ARBA" id="ARBA00022723"/>
    </source>
</evidence>
<dbReference type="InterPro" id="IPR036922">
    <property type="entry name" value="Rieske_2Fe-2S_sf"/>
</dbReference>
<dbReference type="SUPFAM" id="SSF50022">
    <property type="entry name" value="ISP domain"/>
    <property type="match status" value="1"/>
</dbReference>
<evidence type="ECO:0000256" key="5">
    <source>
        <dbReference type="ARBA" id="ARBA00023004"/>
    </source>
</evidence>
<keyword evidence="6" id="KW-0411">Iron-sulfur</keyword>
<comment type="caution">
    <text evidence="8">The sequence shown here is derived from an EMBL/GenBank/DDBJ whole genome shotgun (WGS) entry which is preliminary data.</text>
</comment>
<evidence type="ECO:0000313" key="8">
    <source>
        <dbReference type="EMBL" id="MXO89986.1"/>
    </source>
</evidence>
<evidence type="ECO:0000256" key="1">
    <source>
        <dbReference type="ARBA" id="ARBA00001962"/>
    </source>
</evidence>
<dbReference type="Gene3D" id="3.90.380.10">
    <property type="entry name" value="Naphthalene 1,2-dioxygenase Alpha Subunit, Chain A, domain 1"/>
    <property type="match status" value="1"/>
</dbReference>
<keyword evidence="5" id="KW-0408">Iron</keyword>
<evidence type="ECO:0000256" key="6">
    <source>
        <dbReference type="ARBA" id="ARBA00023014"/>
    </source>
</evidence>
<dbReference type="RefSeq" id="WP_160603479.1">
    <property type="nucleotide sequence ID" value="NZ_WTYX01000001.1"/>
</dbReference>
<dbReference type="PANTHER" id="PTHR43756:SF5">
    <property type="entry name" value="CHOLINE MONOOXYGENASE, CHLOROPLASTIC"/>
    <property type="match status" value="1"/>
</dbReference>
<proteinExistence type="predicted"/>
<dbReference type="CDD" id="cd03469">
    <property type="entry name" value="Rieske_RO_Alpha_N"/>
    <property type="match status" value="1"/>
</dbReference>
<dbReference type="OrthoDB" id="7456916at2"/>
<evidence type="ECO:0000256" key="2">
    <source>
        <dbReference type="ARBA" id="ARBA00022714"/>
    </source>
</evidence>
<dbReference type="EMBL" id="WTYX01000001">
    <property type="protein sequence ID" value="MXO89986.1"/>
    <property type="molecule type" value="Genomic_DNA"/>
</dbReference>
<name>A0A844ZSK8_9SPHN</name>
<dbReference type="Proteomes" id="UP000442714">
    <property type="component" value="Unassembled WGS sequence"/>
</dbReference>
<dbReference type="Pfam" id="PF00848">
    <property type="entry name" value="Ring_hydroxyl_A"/>
    <property type="match status" value="1"/>
</dbReference>
<organism evidence="8 9">
    <name type="scientific">Pontixanthobacter aquaemixtae</name>
    <dbReference type="NCBI Taxonomy" id="1958940"/>
    <lineage>
        <taxon>Bacteria</taxon>
        <taxon>Pseudomonadati</taxon>
        <taxon>Pseudomonadota</taxon>
        <taxon>Alphaproteobacteria</taxon>
        <taxon>Sphingomonadales</taxon>
        <taxon>Erythrobacteraceae</taxon>
        <taxon>Pontixanthobacter</taxon>
    </lineage>
</organism>
<dbReference type="Pfam" id="PF00355">
    <property type="entry name" value="Rieske"/>
    <property type="match status" value="1"/>
</dbReference>
<dbReference type="SUPFAM" id="SSF55961">
    <property type="entry name" value="Bet v1-like"/>
    <property type="match status" value="1"/>
</dbReference>
<dbReference type="Gene3D" id="2.102.10.10">
    <property type="entry name" value="Rieske [2Fe-2S] iron-sulphur domain"/>
    <property type="match status" value="1"/>
</dbReference>
<dbReference type="GO" id="GO:0005506">
    <property type="term" value="F:iron ion binding"/>
    <property type="evidence" value="ECO:0007669"/>
    <property type="project" value="InterPro"/>
</dbReference>
<comment type="cofactor">
    <cofactor evidence="1">
        <name>Fe cation</name>
        <dbReference type="ChEBI" id="CHEBI:24875"/>
    </cofactor>
</comment>
<feature type="domain" description="Rieske" evidence="7">
    <location>
        <begin position="47"/>
        <end position="156"/>
    </location>
</feature>
<sequence length="396" mass="44783">MNAESKAFEQVSQERVAFLGTRPIPAKPYYDADWFELEREAVFRRSWMCVGHICEVPEKGSFIRRELEVLKASLLIVRGKDEKLRAFHNVCTHRGTQLVEEAQGKRTRFSCPYHMWTFGSDGELVSAPDFEQFHVAKEDCALKQVALEVIAGLIFVNFSKEPEALSDQLGDLVTQMESLPVARATTFSEYVYEIDANWKLTYDNFQENYHLRFIHPRSGGAACGKDNPFGYPAEVDFHGDHRTQTIWSNPDASAPAVQELGFGRTIPAAMEKGLLNTDAGRKYFALFPSFFMFGTPVQNFVHVVYPISAEKSRGVIRLYWVDEDGSASERFGREAIMVTAHDVHCEDTAVIEAGQRGISSGALEHIHMQTQESLCRHLFNVVEEKVHAYQAERNGS</sequence>
<dbReference type="GO" id="GO:0016491">
    <property type="term" value="F:oxidoreductase activity"/>
    <property type="evidence" value="ECO:0007669"/>
    <property type="project" value="UniProtKB-KW"/>
</dbReference>
<evidence type="ECO:0000259" key="7">
    <source>
        <dbReference type="PROSITE" id="PS51296"/>
    </source>
</evidence>
<evidence type="ECO:0000256" key="4">
    <source>
        <dbReference type="ARBA" id="ARBA00023002"/>
    </source>
</evidence>
<accession>A0A844ZSK8</accession>
<protein>
    <submittedName>
        <fullName evidence="8">Rieske 2Fe-2S domain-containing protein</fullName>
    </submittedName>
</protein>
<gene>
    <name evidence="8" type="ORF">GRI41_04055</name>
</gene>
<keyword evidence="3" id="KW-0479">Metal-binding</keyword>
<dbReference type="InterPro" id="IPR001663">
    <property type="entry name" value="Rng_hydr_dOase-A"/>
</dbReference>
<dbReference type="InterPro" id="IPR015879">
    <property type="entry name" value="Ring_hydroxy_dOase_asu_C_dom"/>
</dbReference>
<evidence type="ECO:0000313" key="9">
    <source>
        <dbReference type="Proteomes" id="UP000442714"/>
    </source>
</evidence>
<reference evidence="8 9" key="1">
    <citation type="submission" date="2019-12" db="EMBL/GenBank/DDBJ databases">
        <title>Genomic-based taxomic classification of the family Erythrobacteraceae.</title>
        <authorList>
            <person name="Xu L."/>
        </authorList>
    </citation>
    <scope>NUCLEOTIDE SEQUENCE [LARGE SCALE GENOMIC DNA]</scope>
    <source>
        <strain evidence="8 9">KCTC 52763</strain>
    </source>
</reference>
<keyword evidence="9" id="KW-1185">Reference proteome</keyword>
<dbReference type="GO" id="GO:0051537">
    <property type="term" value="F:2 iron, 2 sulfur cluster binding"/>
    <property type="evidence" value="ECO:0007669"/>
    <property type="project" value="UniProtKB-KW"/>
</dbReference>